<dbReference type="KEGG" id="eiv:EIN_191110"/>
<evidence type="ECO:0000313" key="2">
    <source>
        <dbReference type="Proteomes" id="UP000014680"/>
    </source>
</evidence>
<reference evidence="1 2" key="1">
    <citation type="submission" date="2012-10" db="EMBL/GenBank/DDBJ databases">
        <authorList>
            <person name="Zafar N."/>
            <person name="Inman J."/>
            <person name="Hall N."/>
            <person name="Lorenzi H."/>
            <person name="Caler E."/>
        </authorList>
    </citation>
    <scope>NUCLEOTIDE SEQUENCE [LARGE SCALE GENOMIC DNA]</scope>
    <source>
        <strain evidence="1 2">IP1</strain>
    </source>
</reference>
<evidence type="ECO:0000313" key="1">
    <source>
        <dbReference type="EMBL" id="ELP90341.1"/>
    </source>
</evidence>
<dbReference type="VEuPathDB" id="AmoebaDB:EIN_191110"/>
<proteinExistence type="predicted"/>
<protein>
    <submittedName>
        <fullName evidence="1">Uncharacterized protein</fullName>
    </submittedName>
</protein>
<dbReference type="InterPro" id="IPR053215">
    <property type="entry name" value="TKL_Ser/Thr_kinase"/>
</dbReference>
<dbReference type="PANTHER" id="PTHR45756">
    <property type="entry name" value="PALMITOYLTRANSFERASE"/>
    <property type="match status" value="1"/>
</dbReference>
<keyword evidence="2" id="KW-1185">Reference proteome</keyword>
<dbReference type="PANTHER" id="PTHR45756:SF1">
    <property type="entry name" value="PROTEIN KINASE DOMAIN CONTAINING PROTEIN"/>
    <property type="match status" value="1"/>
</dbReference>
<organism evidence="1 2">
    <name type="scientific">Entamoeba invadens IP1</name>
    <dbReference type="NCBI Taxonomy" id="370355"/>
    <lineage>
        <taxon>Eukaryota</taxon>
        <taxon>Amoebozoa</taxon>
        <taxon>Evosea</taxon>
        <taxon>Archamoebae</taxon>
        <taxon>Mastigamoebida</taxon>
        <taxon>Entamoebidae</taxon>
        <taxon>Entamoeba</taxon>
    </lineage>
</organism>
<dbReference type="GeneID" id="14889318"/>
<gene>
    <name evidence="1" type="ORF">EIN_191110</name>
</gene>
<dbReference type="Proteomes" id="UP000014680">
    <property type="component" value="Unassembled WGS sequence"/>
</dbReference>
<dbReference type="AlphaFoldDB" id="A0A0A1U7H9"/>
<name>A0A0A1U7H9_ENTIV</name>
<accession>A0A0A1U7H9</accession>
<dbReference type="RefSeq" id="XP_004257112.1">
    <property type="nucleotide sequence ID" value="XM_004257064.1"/>
</dbReference>
<dbReference type="EMBL" id="KB206491">
    <property type="protein sequence ID" value="ELP90341.1"/>
    <property type="molecule type" value="Genomic_DNA"/>
</dbReference>
<sequence>MKCNSLGDLKNTCSMPLPTSGKCAICKYSFDKVKKDCISCDESCGTCLTSYKCYSCAEWNYQIQEETQSCLSNKTVSNCFERNSYGRETYFVLVNNNCTHFSNIESCLKASNSKCNKCTVNYKSSK</sequence>